<evidence type="ECO:0000256" key="2">
    <source>
        <dbReference type="ARBA" id="ARBA00022448"/>
    </source>
</evidence>
<keyword evidence="2" id="KW-0813">Transport</keyword>
<feature type="transmembrane region" description="Helical" evidence="7">
    <location>
        <begin position="148"/>
        <end position="167"/>
    </location>
</feature>
<evidence type="ECO:0000256" key="3">
    <source>
        <dbReference type="ARBA" id="ARBA00022475"/>
    </source>
</evidence>
<evidence type="ECO:0000256" key="6">
    <source>
        <dbReference type="ARBA" id="ARBA00023136"/>
    </source>
</evidence>
<comment type="subcellular location">
    <subcellularLocation>
        <location evidence="1">Cell membrane</location>
        <topology evidence="1">Multi-pass membrane protein</topology>
    </subcellularLocation>
</comment>
<dbReference type="InterPro" id="IPR011701">
    <property type="entry name" value="MFS"/>
</dbReference>
<organism evidence="9 10">
    <name type="scientific">Myroides phaeus</name>
    <dbReference type="NCBI Taxonomy" id="702745"/>
    <lineage>
        <taxon>Bacteria</taxon>
        <taxon>Pseudomonadati</taxon>
        <taxon>Bacteroidota</taxon>
        <taxon>Flavobacteriia</taxon>
        <taxon>Flavobacteriales</taxon>
        <taxon>Flavobacteriaceae</taxon>
        <taxon>Myroides</taxon>
    </lineage>
</organism>
<dbReference type="PANTHER" id="PTHR23517">
    <property type="entry name" value="RESISTANCE PROTEIN MDTM, PUTATIVE-RELATED-RELATED"/>
    <property type="match status" value="1"/>
</dbReference>
<evidence type="ECO:0000313" key="10">
    <source>
        <dbReference type="Proteomes" id="UP000243588"/>
    </source>
</evidence>
<feature type="transmembrane region" description="Helical" evidence="7">
    <location>
        <begin position="355"/>
        <end position="375"/>
    </location>
</feature>
<dbReference type="InterPro" id="IPR050171">
    <property type="entry name" value="MFS_Transporters"/>
</dbReference>
<feature type="transmembrane region" description="Helical" evidence="7">
    <location>
        <begin position="20"/>
        <end position="43"/>
    </location>
</feature>
<evidence type="ECO:0000256" key="4">
    <source>
        <dbReference type="ARBA" id="ARBA00022692"/>
    </source>
</evidence>
<dbReference type="InterPro" id="IPR020846">
    <property type="entry name" value="MFS_dom"/>
</dbReference>
<dbReference type="PRINTS" id="PR01035">
    <property type="entry name" value="TCRTETA"/>
</dbReference>
<dbReference type="PANTHER" id="PTHR23517:SF2">
    <property type="entry name" value="MULTIDRUG RESISTANCE PROTEIN MDTH"/>
    <property type="match status" value="1"/>
</dbReference>
<keyword evidence="4 7" id="KW-0812">Transmembrane</keyword>
<keyword evidence="10" id="KW-1185">Reference proteome</keyword>
<dbReference type="SUPFAM" id="SSF103473">
    <property type="entry name" value="MFS general substrate transporter"/>
    <property type="match status" value="1"/>
</dbReference>
<dbReference type="RefSeq" id="WP_090407833.1">
    <property type="nucleotide sequence ID" value="NZ_FNDQ01000009.1"/>
</dbReference>
<dbReference type="GO" id="GO:0005886">
    <property type="term" value="C:plasma membrane"/>
    <property type="evidence" value="ECO:0007669"/>
    <property type="project" value="UniProtKB-SubCell"/>
</dbReference>
<feature type="transmembrane region" description="Helical" evidence="7">
    <location>
        <begin position="322"/>
        <end position="343"/>
    </location>
</feature>
<dbReference type="AlphaFoldDB" id="A0A1G8E420"/>
<feature type="domain" description="Major facilitator superfamily (MFS) profile" evidence="8">
    <location>
        <begin position="18"/>
        <end position="410"/>
    </location>
</feature>
<keyword evidence="6 7" id="KW-0472">Membrane</keyword>
<dbReference type="Gene3D" id="1.20.1250.20">
    <property type="entry name" value="MFS general substrate transporter like domains"/>
    <property type="match status" value="2"/>
</dbReference>
<feature type="transmembrane region" description="Helical" evidence="7">
    <location>
        <begin position="232"/>
        <end position="256"/>
    </location>
</feature>
<name>A0A1G8E420_9FLAO</name>
<evidence type="ECO:0000256" key="1">
    <source>
        <dbReference type="ARBA" id="ARBA00004651"/>
    </source>
</evidence>
<dbReference type="EMBL" id="FNDQ01000009">
    <property type="protein sequence ID" value="SDH64678.1"/>
    <property type="molecule type" value="Genomic_DNA"/>
</dbReference>
<reference evidence="10" key="1">
    <citation type="submission" date="2016-10" db="EMBL/GenBank/DDBJ databases">
        <authorList>
            <person name="Varghese N."/>
            <person name="Submissions S."/>
        </authorList>
    </citation>
    <scope>NUCLEOTIDE SEQUENCE [LARGE SCALE GENOMIC DNA]</scope>
    <source>
        <strain evidence="10">DSM 23313</strain>
    </source>
</reference>
<dbReference type="STRING" id="702745.SAMN05421818_10952"/>
<feature type="transmembrane region" description="Helical" evidence="7">
    <location>
        <begin position="299"/>
        <end position="316"/>
    </location>
</feature>
<gene>
    <name evidence="9" type="ORF">SAMN05421818_10952</name>
</gene>
<keyword evidence="5 7" id="KW-1133">Transmembrane helix</keyword>
<feature type="transmembrane region" description="Helical" evidence="7">
    <location>
        <begin position="268"/>
        <end position="287"/>
    </location>
</feature>
<evidence type="ECO:0000256" key="7">
    <source>
        <dbReference type="SAM" id="Phobius"/>
    </source>
</evidence>
<dbReference type="PROSITE" id="PS50850">
    <property type="entry name" value="MFS"/>
    <property type="match status" value="1"/>
</dbReference>
<dbReference type="Pfam" id="PF07690">
    <property type="entry name" value="MFS_1"/>
    <property type="match status" value="1"/>
</dbReference>
<evidence type="ECO:0000256" key="5">
    <source>
        <dbReference type="ARBA" id="ARBA00022989"/>
    </source>
</evidence>
<feature type="transmembrane region" description="Helical" evidence="7">
    <location>
        <begin position="95"/>
        <end position="114"/>
    </location>
</feature>
<evidence type="ECO:0000313" key="9">
    <source>
        <dbReference type="EMBL" id="SDH64678.1"/>
    </source>
</evidence>
<feature type="transmembrane region" description="Helical" evidence="7">
    <location>
        <begin position="173"/>
        <end position="191"/>
    </location>
</feature>
<sequence length="413" mass="45300">MKKIYQIYLDSYRGLSSASWMLAIVMLINRAGSMVFPFLGVYMTQKLNFTDEQTGYVLACYGVGSIIGSTFGGWVTDKIGNYKVQYLSLLGSIPIFIMLPYFTTVWSLALMILFQSTVSESFRPANSVAITMYAKPENITRAFSLNRMAVNLGFSIGPAMGGLLAAISYTLLFQINAAAAFVAAIVFIAFFRGRKTTKDLKKDAADEINNTSHEDIEIGSGANQSPYKDKMFLIFSVFCTLYSIAFLQLFSTIPLFYRKIGGLNEAQIGLVLGYSGLLIFLTEMLLVHLADKYLSIKQTIFYGVLISSIAFGILIFDHSIYTIYFSISMLCVSEMLAMPYTSTVTAMRAAANSKGAYMGVNGLTFAVGFIISPVVGTKVAATFGYNVLWVGTAVIIAIAAFGLNYSVKKMIEE</sequence>
<evidence type="ECO:0000259" key="8">
    <source>
        <dbReference type="PROSITE" id="PS50850"/>
    </source>
</evidence>
<feature type="transmembrane region" description="Helical" evidence="7">
    <location>
        <begin position="387"/>
        <end position="407"/>
    </location>
</feature>
<accession>A0A1G8E420</accession>
<keyword evidence="3" id="KW-1003">Cell membrane</keyword>
<protein>
    <submittedName>
        <fullName evidence="9">Predicted arabinose efflux permease, MFS family</fullName>
    </submittedName>
</protein>
<proteinExistence type="predicted"/>
<dbReference type="InterPro" id="IPR036259">
    <property type="entry name" value="MFS_trans_sf"/>
</dbReference>
<dbReference type="InterPro" id="IPR001958">
    <property type="entry name" value="Tet-R_TetA/multi-R_MdtG-like"/>
</dbReference>
<feature type="transmembrane region" description="Helical" evidence="7">
    <location>
        <begin position="55"/>
        <end position="75"/>
    </location>
</feature>
<dbReference type="GO" id="GO:0022857">
    <property type="term" value="F:transmembrane transporter activity"/>
    <property type="evidence" value="ECO:0007669"/>
    <property type="project" value="InterPro"/>
</dbReference>
<dbReference type="Proteomes" id="UP000243588">
    <property type="component" value="Unassembled WGS sequence"/>
</dbReference>